<feature type="non-terminal residue" evidence="1">
    <location>
        <position position="1"/>
    </location>
</feature>
<dbReference type="EMBL" id="AVOX01000071">
    <property type="protein sequence ID" value="ERF77330.1"/>
    <property type="molecule type" value="Genomic_DNA"/>
</dbReference>
<dbReference type="Proteomes" id="UP000016529">
    <property type="component" value="Unassembled WGS sequence"/>
</dbReference>
<accession>U1I212</accession>
<reference evidence="1 2" key="1">
    <citation type="journal article" date="2013" name="Genome Announc.">
        <title>Draft Genome Sequence of Gallibacterium anatis bv. haemolytica 12656-12 Liver, an Isolate Obtained from the Liver of a Septicemic Chicken.</title>
        <authorList>
            <person name="Kudirkiene E."/>
            <person name="Christensen H."/>
            <person name="Bojesen A.M."/>
        </authorList>
    </citation>
    <scope>NUCLEOTIDE SEQUENCE [LARGE SCALE GENOMIC DNA]</scope>
    <source>
        <strain evidence="1">12656/12</strain>
    </source>
</reference>
<evidence type="ECO:0000313" key="1">
    <source>
        <dbReference type="EMBL" id="ERF77330.1"/>
    </source>
</evidence>
<organism evidence="1 2">
    <name type="scientific">Gallibacterium anatis 12656/12</name>
    <dbReference type="NCBI Taxonomy" id="1195244"/>
    <lineage>
        <taxon>Bacteria</taxon>
        <taxon>Pseudomonadati</taxon>
        <taxon>Pseudomonadota</taxon>
        <taxon>Gammaproteobacteria</taxon>
        <taxon>Pasteurellales</taxon>
        <taxon>Pasteurellaceae</taxon>
        <taxon>Gallibacterium</taxon>
    </lineage>
</organism>
<sequence>ASVQGALSFPPFSLGKQRKWGRPLGETKVSMQGTAAVKWGRLLGETKTSTQDKVAIQ</sequence>
<dbReference type="PATRIC" id="fig|1195244.3.peg.2313"/>
<protein>
    <submittedName>
        <fullName evidence="1">Uncharacterized protein</fullName>
    </submittedName>
</protein>
<evidence type="ECO:0000313" key="2">
    <source>
        <dbReference type="Proteomes" id="UP000016529"/>
    </source>
</evidence>
<dbReference type="AlphaFoldDB" id="U1I212"/>
<name>U1I212_9PAST</name>
<gene>
    <name evidence="1" type="ORF">N561_12060</name>
</gene>
<comment type="caution">
    <text evidence="1">The sequence shown here is derived from an EMBL/GenBank/DDBJ whole genome shotgun (WGS) entry which is preliminary data.</text>
</comment>
<proteinExistence type="predicted"/>